<comment type="caution">
    <text evidence="2">The sequence shown here is derived from an EMBL/GenBank/DDBJ whole genome shotgun (WGS) entry which is preliminary data.</text>
</comment>
<evidence type="ECO:0000256" key="1">
    <source>
        <dbReference type="SAM" id="Phobius"/>
    </source>
</evidence>
<evidence type="ECO:0000313" key="2">
    <source>
        <dbReference type="EMBL" id="KAK8050334.1"/>
    </source>
</evidence>
<feature type="transmembrane region" description="Helical" evidence="1">
    <location>
        <begin position="151"/>
        <end position="173"/>
    </location>
</feature>
<dbReference type="Proteomes" id="UP001480595">
    <property type="component" value="Unassembled WGS sequence"/>
</dbReference>
<organism evidence="2 3">
    <name type="scientific">Apiospora phragmitis</name>
    <dbReference type="NCBI Taxonomy" id="2905665"/>
    <lineage>
        <taxon>Eukaryota</taxon>
        <taxon>Fungi</taxon>
        <taxon>Dikarya</taxon>
        <taxon>Ascomycota</taxon>
        <taxon>Pezizomycotina</taxon>
        <taxon>Sordariomycetes</taxon>
        <taxon>Xylariomycetidae</taxon>
        <taxon>Amphisphaeriales</taxon>
        <taxon>Apiosporaceae</taxon>
        <taxon>Apiospora</taxon>
    </lineage>
</organism>
<feature type="transmembrane region" description="Helical" evidence="1">
    <location>
        <begin position="106"/>
        <end position="127"/>
    </location>
</feature>
<evidence type="ECO:0008006" key="4">
    <source>
        <dbReference type="Google" id="ProtNLM"/>
    </source>
</evidence>
<dbReference type="RefSeq" id="XP_066712583.1">
    <property type="nucleotide sequence ID" value="XM_066863473.1"/>
</dbReference>
<feature type="transmembrane region" description="Helical" evidence="1">
    <location>
        <begin position="7"/>
        <end position="27"/>
    </location>
</feature>
<protein>
    <recommendedName>
        <fullName evidence="4">DUF4328 domain-containing protein</fullName>
    </recommendedName>
</protein>
<feature type="transmembrane region" description="Helical" evidence="1">
    <location>
        <begin position="47"/>
        <end position="70"/>
    </location>
</feature>
<sequence>MFQPSLLAVPWALSALAILLIEAPVIWTRLLDPPTVPPDRLRLLPLTLPVVLNAATRAAWVAARYALVVWPLPALRRRHDAFFYQDEGHEAAATATTTPTMTAGRAAAVVACAALWGLQMLGVLAWFGAELVVRGGDEGVGAVLRWMLPPMVGWLVVVVAVVSYCGLGVYILLKGVRTCLFALRRAGWGRNGSTHYVELS</sequence>
<keyword evidence="1" id="KW-1133">Transmembrane helix</keyword>
<dbReference type="EMBL" id="JAQQWL010000011">
    <property type="protein sequence ID" value="KAK8050334.1"/>
    <property type="molecule type" value="Genomic_DNA"/>
</dbReference>
<proteinExistence type="predicted"/>
<keyword evidence="3" id="KW-1185">Reference proteome</keyword>
<accession>A0ABR1TUK1</accession>
<evidence type="ECO:0000313" key="3">
    <source>
        <dbReference type="Proteomes" id="UP001480595"/>
    </source>
</evidence>
<gene>
    <name evidence="2" type="ORF">PG994_012064</name>
</gene>
<name>A0ABR1TUK1_9PEZI</name>
<reference evidence="2 3" key="1">
    <citation type="submission" date="2023-01" db="EMBL/GenBank/DDBJ databases">
        <title>Analysis of 21 Apiospora genomes using comparative genomics revels a genus with tremendous synthesis potential of carbohydrate active enzymes and secondary metabolites.</title>
        <authorList>
            <person name="Sorensen T."/>
        </authorList>
    </citation>
    <scope>NUCLEOTIDE SEQUENCE [LARGE SCALE GENOMIC DNA]</scope>
    <source>
        <strain evidence="2 3">CBS 135458</strain>
    </source>
</reference>
<keyword evidence="1" id="KW-0812">Transmembrane</keyword>
<keyword evidence="1" id="KW-0472">Membrane</keyword>
<dbReference type="GeneID" id="92096536"/>